<feature type="transmembrane region" description="Helical" evidence="18">
    <location>
        <begin position="28"/>
        <end position="50"/>
    </location>
</feature>
<feature type="domain" description="Response regulatory" evidence="20">
    <location>
        <begin position="677"/>
        <end position="793"/>
    </location>
</feature>
<proteinExistence type="inferred from homology"/>
<keyword evidence="11" id="KW-0067">ATP-binding</keyword>
<dbReference type="InterPro" id="IPR033479">
    <property type="entry name" value="dCache_1"/>
</dbReference>
<dbReference type="PROSITE" id="PS50109">
    <property type="entry name" value="HIS_KIN"/>
    <property type="match status" value="1"/>
</dbReference>
<dbReference type="InterPro" id="IPR003660">
    <property type="entry name" value="HAMP_dom"/>
</dbReference>
<evidence type="ECO:0000256" key="12">
    <source>
        <dbReference type="ARBA" id="ARBA00022989"/>
    </source>
</evidence>
<evidence type="ECO:0000256" key="5">
    <source>
        <dbReference type="ARBA" id="ARBA00022475"/>
    </source>
</evidence>
<evidence type="ECO:0000256" key="13">
    <source>
        <dbReference type="ARBA" id="ARBA00023012"/>
    </source>
</evidence>
<keyword evidence="12 18" id="KW-1133">Transmembrane helix</keyword>
<dbReference type="FunFam" id="1.10.287.130:FF:000004">
    <property type="entry name" value="Ethylene receptor 1"/>
    <property type="match status" value="1"/>
</dbReference>
<feature type="domain" description="HAMP" evidence="21">
    <location>
        <begin position="322"/>
        <end position="374"/>
    </location>
</feature>
<dbReference type="Pfam" id="PF02743">
    <property type="entry name" value="dCache_1"/>
    <property type="match status" value="1"/>
</dbReference>
<evidence type="ECO:0000256" key="14">
    <source>
        <dbReference type="ARBA" id="ARBA00023136"/>
    </source>
</evidence>
<evidence type="ECO:0000256" key="1">
    <source>
        <dbReference type="ARBA" id="ARBA00000085"/>
    </source>
</evidence>
<feature type="coiled-coil region" evidence="17">
    <location>
        <begin position="366"/>
        <end position="414"/>
    </location>
</feature>
<dbReference type="Gene3D" id="3.40.50.2300">
    <property type="match status" value="1"/>
</dbReference>
<dbReference type="CDD" id="cd18774">
    <property type="entry name" value="PDC2_HK_sensor"/>
    <property type="match status" value="1"/>
</dbReference>
<evidence type="ECO:0000256" key="15">
    <source>
        <dbReference type="ARBA" id="ARBA00074306"/>
    </source>
</evidence>
<dbReference type="SMART" id="SM00388">
    <property type="entry name" value="HisKA"/>
    <property type="match status" value="1"/>
</dbReference>
<dbReference type="InterPro" id="IPR036890">
    <property type="entry name" value="HATPase_C_sf"/>
</dbReference>
<evidence type="ECO:0000256" key="18">
    <source>
        <dbReference type="SAM" id="Phobius"/>
    </source>
</evidence>
<dbReference type="Pfam" id="PF02518">
    <property type="entry name" value="HATPase_c"/>
    <property type="match status" value="1"/>
</dbReference>
<evidence type="ECO:0000256" key="9">
    <source>
        <dbReference type="ARBA" id="ARBA00022741"/>
    </source>
</evidence>
<keyword evidence="6 16" id="KW-0597">Phosphoprotein</keyword>
<dbReference type="InterPro" id="IPR003661">
    <property type="entry name" value="HisK_dim/P_dom"/>
</dbReference>
<keyword evidence="7" id="KW-0808">Transferase</keyword>
<dbReference type="Pfam" id="PF00672">
    <property type="entry name" value="HAMP"/>
    <property type="match status" value="1"/>
</dbReference>
<evidence type="ECO:0000313" key="22">
    <source>
        <dbReference type="EMBL" id="RZM77837.1"/>
    </source>
</evidence>
<dbReference type="Proteomes" id="UP000292459">
    <property type="component" value="Unassembled WGS sequence"/>
</dbReference>
<dbReference type="SUPFAM" id="SSF47384">
    <property type="entry name" value="Homodimeric domain of signal transducing histidine kinase"/>
    <property type="match status" value="1"/>
</dbReference>
<keyword evidence="14 18" id="KW-0472">Membrane</keyword>
<dbReference type="Pfam" id="PF00512">
    <property type="entry name" value="HisKA"/>
    <property type="match status" value="1"/>
</dbReference>
<evidence type="ECO:0000256" key="7">
    <source>
        <dbReference type="ARBA" id="ARBA00022679"/>
    </source>
</evidence>
<accession>A0A4Q7E5W3</accession>
<dbReference type="PROSITE" id="PS50885">
    <property type="entry name" value="HAMP"/>
    <property type="match status" value="1"/>
</dbReference>
<dbReference type="SUPFAM" id="SSF55874">
    <property type="entry name" value="ATPase domain of HSP90 chaperone/DNA topoisomerase II/histidine kinase"/>
    <property type="match status" value="1"/>
</dbReference>
<evidence type="ECO:0000256" key="16">
    <source>
        <dbReference type="PROSITE-ProRule" id="PRU00169"/>
    </source>
</evidence>
<comment type="catalytic activity">
    <reaction evidence="1">
        <text>ATP + protein L-histidine = ADP + protein N-phospho-L-histidine.</text>
        <dbReference type="EC" id="2.7.13.3"/>
    </reaction>
</comment>
<keyword evidence="8 18" id="KW-0812">Transmembrane</keyword>
<organism evidence="22 23">
    <name type="scientific">Leptolyngbya iicbica LK</name>
    <dbReference type="NCBI Taxonomy" id="2294035"/>
    <lineage>
        <taxon>Bacteria</taxon>
        <taxon>Bacillati</taxon>
        <taxon>Cyanobacteriota</taxon>
        <taxon>Cyanophyceae</taxon>
        <taxon>Leptolyngbyales</taxon>
        <taxon>Leptolyngbyaceae</taxon>
        <taxon>Leptolyngbya group</taxon>
        <taxon>Leptolyngbya</taxon>
        <taxon>Leptolyngbya iicbica</taxon>
    </lineage>
</organism>
<feature type="modified residue" description="4-aspartylphosphate" evidence="16">
    <location>
        <position position="726"/>
    </location>
</feature>
<dbReference type="GO" id="GO:0005886">
    <property type="term" value="C:plasma membrane"/>
    <property type="evidence" value="ECO:0007669"/>
    <property type="project" value="UniProtKB-SubCell"/>
</dbReference>
<dbReference type="Gene3D" id="6.10.340.10">
    <property type="match status" value="1"/>
</dbReference>
<dbReference type="InterPro" id="IPR004358">
    <property type="entry name" value="Sig_transdc_His_kin-like_C"/>
</dbReference>
<dbReference type="GO" id="GO:0005524">
    <property type="term" value="F:ATP binding"/>
    <property type="evidence" value="ECO:0007669"/>
    <property type="project" value="UniProtKB-KW"/>
</dbReference>
<dbReference type="InterPro" id="IPR001789">
    <property type="entry name" value="Sig_transdc_resp-reg_receiver"/>
</dbReference>
<evidence type="ECO:0000256" key="8">
    <source>
        <dbReference type="ARBA" id="ARBA00022692"/>
    </source>
</evidence>
<dbReference type="Gene3D" id="3.30.450.20">
    <property type="entry name" value="PAS domain"/>
    <property type="match status" value="1"/>
</dbReference>
<feature type="domain" description="Histidine kinase" evidence="19">
    <location>
        <begin position="414"/>
        <end position="653"/>
    </location>
</feature>
<keyword evidence="5" id="KW-1003">Cell membrane</keyword>
<keyword evidence="17" id="KW-0175">Coiled coil</keyword>
<evidence type="ECO:0000256" key="4">
    <source>
        <dbReference type="ARBA" id="ARBA00012438"/>
    </source>
</evidence>
<evidence type="ECO:0000259" key="21">
    <source>
        <dbReference type="PROSITE" id="PS50885"/>
    </source>
</evidence>
<reference evidence="22 23" key="1">
    <citation type="submission" date="2018-11" db="EMBL/GenBank/DDBJ databases">
        <title>Whole genome sequencing of an environmental sample.</title>
        <authorList>
            <person name="Sarangi A.N."/>
            <person name="Singh D."/>
            <person name="Tripathy S."/>
        </authorList>
    </citation>
    <scope>NUCLEOTIDE SEQUENCE [LARGE SCALE GENOMIC DNA]</scope>
    <source>
        <strain evidence="22 23">Lakshadweep</strain>
    </source>
</reference>
<dbReference type="GO" id="GO:0000155">
    <property type="term" value="F:phosphorelay sensor kinase activity"/>
    <property type="evidence" value="ECO:0007669"/>
    <property type="project" value="InterPro"/>
</dbReference>
<dbReference type="Gene3D" id="3.30.565.10">
    <property type="entry name" value="Histidine kinase-like ATPase, C-terminal domain"/>
    <property type="match status" value="1"/>
</dbReference>
<keyword evidence="10 22" id="KW-0418">Kinase</keyword>
<dbReference type="AlphaFoldDB" id="A0A4Q7E5W3"/>
<dbReference type="PANTHER" id="PTHR45339:SF1">
    <property type="entry name" value="HYBRID SIGNAL TRANSDUCTION HISTIDINE KINASE J"/>
    <property type="match status" value="1"/>
</dbReference>
<dbReference type="CDD" id="cd16922">
    <property type="entry name" value="HATPase_EvgS-ArcB-TorS-like"/>
    <property type="match status" value="1"/>
</dbReference>
<dbReference type="FunFam" id="3.30.565.10:FF:000010">
    <property type="entry name" value="Sensor histidine kinase RcsC"/>
    <property type="match status" value="1"/>
</dbReference>
<dbReference type="SUPFAM" id="SSF52172">
    <property type="entry name" value="CheY-like"/>
    <property type="match status" value="1"/>
</dbReference>
<dbReference type="PROSITE" id="PS50110">
    <property type="entry name" value="RESPONSE_REGULATORY"/>
    <property type="match status" value="1"/>
</dbReference>
<keyword evidence="13" id="KW-0902">Two-component regulatory system</keyword>
<keyword evidence="23" id="KW-1185">Reference proteome</keyword>
<protein>
    <recommendedName>
        <fullName evidence="15">Circadian input-output histidine kinase CikA</fullName>
        <ecNumber evidence="4">2.7.13.3</ecNumber>
    </recommendedName>
</protein>
<evidence type="ECO:0000256" key="17">
    <source>
        <dbReference type="SAM" id="Coils"/>
    </source>
</evidence>
<evidence type="ECO:0000256" key="10">
    <source>
        <dbReference type="ARBA" id="ARBA00022777"/>
    </source>
</evidence>
<dbReference type="InterPro" id="IPR005467">
    <property type="entry name" value="His_kinase_dom"/>
</dbReference>
<evidence type="ECO:0000256" key="11">
    <source>
        <dbReference type="ARBA" id="ARBA00022840"/>
    </source>
</evidence>
<dbReference type="InterPro" id="IPR036097">
    <property type="entry name" value="HisK_dim/P_sf"/>
</dbReference>
<dbReference type="SMART" id="SM00304">
    <property type="entry name" value="HAMP"/>
    <property type="match status" value="1"/>
</dbReference>
<dbReference type="EMBL" id="QVFV01000003">
    <property type="protein sequence ID" value="RZM77837.1"/>
    <property type="molecule type" value="Genomic_DNA"/>
</dbReference>
<evidence type="ECO:0000259" key="20">
    <source>
        <dbReference type="PROSITE" id="PS50110"/>
    </source>
</evidence>
<dbReference type="SMART" id="SM00387">
    <property type="entry name" value="HATPase_c"/>
    <property type="match status" value="1"/>
</dbReference>
<keyword evidence="9" id="KW-0547">Nucleotide-binding</keyword>
<gene>
    <name evidence="22" type="ORF">DYY88_14810</name>
</gene>
<feature type="transmembrane region" description="Helical" evidence="18">
    <location>
        <begin position="298"/>
        <end position="320"/>
    </location>
</feature>
<evidence type="ECO:0000256" key="6">
    <source>
        <dbReference type="ARBA" id="ARBA00022553"/>
    </source>
</evidence>
<comment type="caution">
    <text evidence="22">The sequence shown here is derived from an EMBL/GenBank/DDBJ whole genome shotgun (WGS) entry which is preliminary data.</text>
</comment>
<dbReference type="RefSeq" id="WP_052288420.1">
    <property type="nucleotide sequence ID" value="NZ_QVFV01000003.1"/>
</dbReference>
<dbReference type="Gene3D" id="1.10.287.130">
    <property type="match status" value="1"/>
</dbReference>
<dbReference type="SMART" id="SM00448">
    <property type="entry name" value="REC"/>
    <property type="match status" value="1"/>
</dbReference>
<dbReference type="PRINTS" id="PR00344">
    <property type="entry name" value="BCTRLSENSOR"/>
</dbReference>
<dbReference type="PANTHER" id="PTHR45339">
    <property type="entry name" value="HYBRID SIGNAL TRANSDUCTION HISTIDINE KINASE J"/>
    <property type="match status" value="1"/>
</dbReference>
<evidence type="ECO:0000259" key="19">
    <source>
        <dbReference type="PROSITE" id="PS50109"/>
    </source>
</evidence>
<dbReference type="CDD" id="cd00082">
    <property type="entry name" value="HisKA"/>
    <property type="match status" value="1"/>
</dbReference>
<dbReference type="EC" id="2.7.13.3" evidence="4"/>
<sequence length="886" mass="97056">MTQTAPGSPQRDHHTSFRKSMSSLAQQIRAALLAMVLFTALPIGALLIYVSLGTHMRDINALQSERSAIIASRLENYMDGLQRQLSYLARVKGLSELDPSVQTDLLNGLARQNDAYEAILILDREGQVVSSVAPYEDFNPVEFENSPIFRRAYGQQEEVAGTVMVDPNLRFPTVRLAVPIRDREDEVAGALIAEVNLRFLGYVISRTQVGDTGYVYILDERNHVITRSDRPLENLAIQNLNNTELVETLDQLDDQAINQYVGLTDRPVLGAVSPITSVNWQVVVELPSQEVYAPVRHMIVVIGVGATGAIAIALGAGWVLTRRLTTPLHKLSEASIALSEGDLAARVDIKTNNELGLLAQTFNTMAAQVQESVAKLAATNASLERRVQRRTAELQAAKEEADTANRAKSEFLANMNHELRTPLNGILGYAQILGRDTTLTRKQHQGISIIKQCGSHLLTLINDVLDLAKIEARKMELYPQDFHLPNFLQGTAEICAVKAHQKGIDFIYDEAANLPTAVHADDKRLRQVLLNLLSNAVKFTDHGRVVFQVRLVNQPQPAAIATLPATPGETAIQSPLKRLRFTVKDTGIGIAPERLTSVFSAFEQAGDRDRNAEGTGLGLTISQQIIQMMGSEIHLESVLGEGSTFWFELTLPLAKEFANVETTSAPQVIGYQGPPFTLLAIDDHPENRLVLINMLEPLGFTVIEAENGQVGYELALKHCPDLIITDVVMPELDGLAMTRLLRQHPDFAQTPIIASPASLSQVEQHESLAAGCDRFIPKPIDLTTLLAEIGALLSLEWIYDQTPTAAPAMTAVTAAEDTFEVPPAAELQALHTAAQGGFIQDIQQEAERLRALSPAYELFANQVLELARNFDDAAIVTLIAPYIDAD</sequence>
<evidence type="ECO:0000256" key="3">
    <source>
        <dbReference type="ARBA" id="ARBA00006402"/>
    </source>
</evidence>
<name>A0A4Q7E5W3_9CYAN</name>
<dbReference type="OrthoDB" id="581426at2"/>
<dbReference type="SUPFAM" id="SSF158472">
    <property type="entry name" value="HAMP domain-like"/>
    <property type="match status" value="1"/>
</dbReference>
<dbReference type="Pfam" id="PF00072">
    <property type="entry name" value="Response_reg"/>
    <property type="match status" value="1"/>
</dbReference>
<evidence type="ECO:0000256" key="2">
    <source>
        <dbReference type="ARBA" id="ARBA00004651"/>
    </source>
</evidence>
<dbReference type="InterPro" id="IPR011006">
    <property type="entry name" value="CheY-like_superfamily"/>
</dbReference>
<evidence type="ECO:0000313" key="23">
    <source>
        <dbReference type="Proteomes" id="UP000292459"/>
    </source>
</evidence>
<comment type="subcellular location">
    <subcellularLocation>
        <location evidence="2">Cell membrane</location>
        <topology evidence="2">Multi-pass membrane protein</topology>
    </subcellularLocation>
</comment>
<dbReference type="InterPro" id="IPR003594">
    <property type="entry name" value="HATPase_dom"/>
</dbReference>
<dbReference type="CDD" id="cd06225">
    <property type="entry name" value="HAMP"/>
    <property type="match status" value="1"/>
</dbReference>
<comment type="similarity">
    <text evidence="3">In the N-terminal section; belongs to the phytochrome family.</text>
</comment>